<feature type="transmembrane region" description="Helical" evidence="1">
    <location>
        <begin position="161"/>
        <end position="183"/>
    </location>
</feature>
<dbReference type="PANTHER" id="PTHR34220">
    <property type="entry name" value="SENSOR HISTIDINE KINASE YPDA"/>
    <property type="match status" value="1"/>
</dbReference>
<evidence type="ECO:0000313" key="5">
    <source>
        <dbReference type="Proteomes" id="UP000623301"/>
    </source>
</evidence>
<keyword evidence="4" id="KW-0808">Transferase</keyword>
<feature type="transmembrane region" description="Helical" evidence="1">
    <location>
        <begin position="189"/>
        <end position="209"/>
    </location>
</feature>
<dbReference type="Gene3D" id="3.30.565.10">
    <property type="entry name" value="Histidine kinase-like ATPase, C-terminal domain"/>
    <property type="match status" value="1"/>
</dbReference>
<dbReference type="RefSeq" id="WP_198840736.1">
    <property type="nucleotide sequence ID" value="NZ_JAEHFJ010000003.1"/>
</dbReference>
<dbReference type="InterPro" id="IPR011623">
    <property type="entry name" value="7TMR_DISM_rcpt_extracell_dom1"/>
</dbReference>
<feature type="transmembrane region" description="Helical" evidence="1">
    <location>
        <begin position="128"/>
        <end position="154"/>
    </location>
</feature>
<feature type="domain" description="7TM-DISM receptor extracellular" evidence="3">
    <location>
        <begin position="8"/>
        <end position="210"/>
    </location>
</feature>
<keyword evidence="5" id="KW-1185">Reference proteome</keyword>
<dbReference type="GO" id="GO:0016301">
    <property type="term" value="F:kinase activity"/>
    <property type="evidence" value="ECO:0007669"/>
    <property type="project" value="UniProtKB-KW"/>
</dbReference>
<evidence type="ECO:0000259" key="3">
    <source>
        <dbReference type="Pfam" id="PF07695"/>
    </source>
</evidence>
<name>A0ABS0WPR0_9FLAO</name>
<proteinExistence type="predicted"/>
<evidence type="ECO:0000259" key="2">
    <source>
        <dbReference type="Pfam" id="PF06580"/>
    </source>
</evidence>
<dbReference type="PANTHER" id="PTHR34220:SF7">
    <property type="entry name" value="SENSOR HISTIDINE KINASE YPDA"/>
    <property type="match status" value="1"/>
</dbReference>
<keyword evidence="1" id="KW-0472">Membrane</keyword>
<evidence type="ECO:0000256" key="1">
    <source>
        <dbReference type="SAM" id="Phobius"/>
    </source>
</evidence>
<accession>A0ABS0WPR0</accession>
<dbReference type="Proteomes" id="UP000623301">
    <property type="component" value="Unassembled WGS sequence"/>
</dbReference>
<feature type="domain" description="Signal transduction histidine kinase internal region" evidence="2">
    <location>
        <begin position="275"/>
        <end position="353"/>
    </location>
</feature>
<feature type="transmembrane region" description="Helical" evidence="1">
    <location>
        <begin position="103"/>
        <end position="122"/>
    </location>
</feature>
<dbReference type="Pfam" id="PF06580">
    <property type="entry name" value="His_kinase"/>
    <property type="match status" value="1"/>
</dbReference>
<keyword evidence="4" id="KW-0418">Kinase</keyword>
<feature type="transmembrane region" description="Helical" evidence="1">
    <location>
        <begin position="34"/>
        <end position="50"/>
    </location>
</feature>
<protein>
    <submittedName>
        <fullName evidence="4">Histidine kinase</fullName>
    </submittedName>
</protein>
<keyword evidence="1" id="KW-0812">Transmembrane</keyword>
<comment type="caution">
    <text evidence="4">The sequence shown here is derived from an EMBL/GenBank/DDBJ whole genome shotgun (WGS) entry which is preliminary data.</text>
</comment>
<dbReference type="InterPro" id="IPR036890">
    <property type="entry name" value="HATPase_C_sf"/>
</dbReference>
<dbReference type="SUPFAM" id="SSF55874">
    <property type="entry name" value="ATPase domain of HSP90 chaperone/DNA topoisomerase II/histidine kinase"/>
    <property type="match status" value="1"/>
</dbReference>
<dbReference type="EMBL" id="JAEHFJ010000003">
    <property type="protein sequence ID" value="MBJ2173971.1"/>
    <property type="molecule type" value="Genomic_DNA"/>
</dbReference>
<dbReference type="InterPro" id="IPR010559">
    <property type="entry name" value="Sig_transdc_His_kin_internal"/>
</dbReference>
<dbReference type="Pfam" id="PF07695">
    <property type="entry name" value="7TMR-DISM_7TM"/>
    <property type="match status" value="1"/>
</dbReference>
<evidence type="ECO:0000313" key="4">
    <source>
        <dbReference type="EMBL" id="MBJ2173971.1"/>
    </source>
</evidence>
<organism evidence="4 5">
    <name type="scientific">Aureibaculum flavum</name>
    <dbReference type="NCBI Taxonomy" id="2795986"/>
    <lineage>
        <taxon>Bacteria</taxon>
        <taxon>Pseudomonadati</taxon>
        <taxon>Bacteroidota</taxon>
        <taxon>Flavobacteriia</taxon>
        <taxon>Flavobacteriales</taxon>
        <taxon>Flavobacteriaceae</taxon>
        <taxon>Aureibaculum</taxon>
    </lineage>
</organism>
<gene>
    <name evidence="4" type="ORF">JBL43_06965</name>
</gene>
<feature type="transmembrane region" description="Helical" evidence="1">
    <location>
        <begin position="6"/>
        <end position="27"/>
    </location>
</feature>
<reference evidence="4 5" key="1">
    <citation type="submission" date="2020-12" db="EMBL/GenBank/DDBJ databases">
        <title>Aureibaculum luteum sp. nov. and Aureibaculum flavum sp. nov., novel members of the family Flavobacteriaceae isolated from Antarctic intertidal sediments.</title>
        <authorList>
            <person name="He X."/>
            <person name="Zhang X."/>
        </authorList>
    </citation>
    <scope>NUCLEOTIDE SEQUENCE [LARGE SCALE GENOMIC DNA]</scope>
    <source>
        <strain evidence="4 5">A20</strain>
    </source>
</reference>
<sequence>MIPFKEFTLLFAGFLITLSVYHFLLYFQHKDKVYLYYSLFIFLIFTANYPETTNSIFADASKSNDPYFQLLIIPREWLYNTMYLMFAKTLVELHIFKPKWNKILNISIVVFLVLLFTLMLYAGLTGNYFVIGIVFSYFFSPTIAILALGSFYVLYTMDTPLKYYILIGSTIYLIAAEYAFFSSTDFKKVTIIFSIGVIVENILFSLALGQKQKIILEDKNESQHELIIQLKENESLRETVQDQLQQDLVLLKEKSKNQKLITLKETSDKELAELKITSLRSQMNPHFIFNSLNSIKLYIINNEKENAVYYLNKFSKLIRKILNASQEKEISLADEIETMQLYVNIENIRFNNEIEFEVVIDQSLNLDTIKIPSLILQPFLENAIWHGLASIKEKKILKIKVNKDDEFHLSITIIDNGIGRKKSAEINSRKIHKTTSVGIKLTEERLSNFAKEYQNDYSITFTDLMDGKKKPKGTMVEIKLPLH</sequence>
<dbReference type="InterPro" id="IPR050640">
    <property type="entry name" value="Bact_2-comp_sensor_kinase"/>
</dbReference>
<keyword evidence="1" id="KW-1133">Transmembrane helix</keyword>